<sequence length="133" mass="14805">MGATNESAYADAPVEMSGDSSPEKTWKRNEILEPGGEKFLGFQPVQRIQSYALWLAKEKLLYQQDSEMSFIQGIPEAWKIQIRCNGLPLAKFPRKVSRGGLIVDLKKGAIPTEFLNVELQNPRPSTKELLAAG</sequence>
<dbReference type="AlphaFoldDB" id="A0A4Y2QH47"/>
<feature type="region of interest" description="Disordered" evidence="1">
    <location>
        <begin position="1"/>
        <end position="25"/>
    </location>
</feature>
<proteinExistence type="predicted"/>
<dbReference type="EMBL" id="BGPR01013862">
    <property type="protein sequence ID" value="GBN62604.1"/>
    <property type="molecule type" value="Genomic_DNA"/>
</dbReference>
<dbReference type="Proteomes" id="UP000499080">
    <property type="component" value="Unassembled WGS sequence"/>
</dbReference>
<comment type="caution">
    <text evidence="2">The sequence shown here is derived from an EMBL/GenBank/DDBJ whole genome shotgun (WGS) entry which is preliminary data.</text>
</comment>
<gene>
    <name evidence="2" type="ORF">AVEN_177345_1</name>
</gene>
<evidence type="ECO:0000313" key="3">
    <source>
        <dbReference type="Proteomes" id="UP000499080"/>
    </source>
</evidence>
<reference evidence="2 3" key="1">
    <citation type="journal article" date="2019" name="Sci. Rep.">
        <title>Orb-weaving spider Araneus ventricosus genome elucidates the spidroin gene catalogue.</title>
        <authorList>
            <person name="Kono N."/>
            <person name="Nakamura H."/>
            <person name="Ohtoshi R."/>
            <person name="Moran D.A.P."/>
            <person name="Shinohara A."/>
            <person name="Yoshida Y."/>
            <person name="Fujiwara M."/>
            <person name="Mori M."/>
            <person name="Tomita M."/>
            <person name="Arakawa K."/>
        </authorList>
    </citation>
    <scope>NUCLEOTIDE SEQUENCE [LARGE SCALE GENOMIC DNA]</scope>
</reference>
<keyword evidence="3" id="KW-1185">Reference proteome</keyword>
<protein>
    <submittedName>
        <fullName evidence="2">Uncharacterized protein</fullName>
    </submittedName>
</protein>
<evidence type="ECO:0000256" key="1">
    <source>
        <dbReference type="SAM" id="MobiDB-lite"/>
    </source>
</evidence>
<accession>A0A4Y2QH47</accession>
<evidence type="ECO:0000313" key="2">
    <source>
        <dbReference type="EMBL" id="GBN62604.1"/>
    </source>
</evidence>
<organism evidence="2 3">
    <name type="scientific">Araneus ventricosus</name>
    <name type="common">Orbweaver spider</name>
    <name type="synonym">Epeira ventricosa</name>
    <dbReference type="NCBI Taxonomy" id="182803"/>
    <lineage>
        <taxon>Eukaryota</taxon>
        <taxon>Metazoa</taxon>
        <taxon>Ecdysozoa</taxon>
        <taxon>Arthropoda</taxon>
        <taxon>Chelicerata</taxon>
        <taxon>Arachnida</taxon>
        <taxon>Araneae</taxon>
        <taxon>Araneomorphae</taxon>
        <taxon>Entelegynae</taxon>
        <taxon>Araneoidea</taxon>
        <taxon>Araneidae</taxon>
        <taxon>Araneus</taxon>
    </lineage>
</organism>
<name>A0A4Y2QH47_ARAVE</name>